<gene>
    <name evidence="2" type="ORF">pgond44_08652</name>
</gene>
<evidence type="ECO:0008006" key="4">
    <source>
        <dbReference type="Google" id="ProtNLM"/>
    </source>
</evidence>
<dbReference type="Proteomes" id="UP000012317">
    <property type="component" value="Unassembled WGS sequence"/>
</dbReference>
<dbReference type="Pfam" id="PF09697">
    <property type="entry name" value="Porph_ging"/>
    <property type="match status" value="1"/>
</dbReference>
<dbReference type="eggNOG" id="ENOG502ZAWD">
    <property type="taxonomic scope" value="Bacteria"/>
</dbReference>
<dbReference type="STRING" id="1189619.pgond44_08652"/>
<feature type="chain" id="PRO_5004113268" description="GLPGLI family protein" evidence="1">
    <location>
        <begin position="20"/>
        <end position="272"/>
    </location>
</feature>
<reference evidence="2 3" key="1">
    <citation type="journal article" date="2014" name="Genome Biol. Evol.">
        <title>Extensive gene acquisition in the extremely psychrophilic bacterial species Psychroflexus torquis and the link to sea-ice ecosystem specialism.</title>
        <authorList>
            <person name="Feng S."/>
            <person name="Powell S.M."/>
            <person name="Wilson R."/>
            <person name="Bowman J.P."/>
        </authorList>
    </citation>
    <scope>NUCLEOTIDE SEQUENCE [LARGE SCALE GENOMIC DNA]</scope>
    <source>
        <strain evidence="2 3">ACAM 44</strain>
    </source>
</reference>
<dbReference type="NCBIfam" id="TIGR01200">
    <property type="entry name" value="GLPGLI"/>
    <property type="match status" value="1"/>
</dbReference>
<dbReference type="EMBL" id="APLF01000008">
    <property type="protein sequence ID" value="EMY81065.1"/>
    <property type="molecule type" value="Genomic_DNA"/>
</dbReference>
<keyword evidence="1" id="KW-0732">Signal</keyword>
<organism evidence="2 3">
    <name type="scientific">Psychroflexus gondwanensis ACAM 44</name>
    <dbReference type="NCBI Taxonomy" id="1189619"/>
    <lineage>
        <taxon>Bacteria</taxon>
        <taxon>Pseudomonadati</taxon>
        <taxon>Bacteroidota</taxon>
        <taxon>Flavobacteriia</taxon>
        <taxon>Flavobacteriales</taxon>
        <taxon>Flavobacteriaceae</taxon>
        <taxon>Psychroflexus</taxon>
    </lineage>
</organism>
<name>N1WQ20_9FLAO</name>
<proteinExistence type="predicted"/>
<protein>
    <recommendedName>
        <fullName evidence="4">GLPGLI family protein</fullName>
    </recommendedName>
</protein>
<keyword evidence="3" id="KW-1185">Reference proteome</keyword>
<dbReference type="InterPro" id="IPR005901">
    <property type="entry name" value="GLPGLI"/>
</dbReference>
<dbReference type="AlphaFoldDB" id="N1WQ20"/>
<evidence type="ECO:0000313" key="2">
    <source>
        <dbReference type="EMBL" id="EMY81065.1"/>
    </source>
</evidence>
<sequence>MKKLIILLVLSFANFQAESQNNNTFTANYEVTYRLEYSPDSTDIKDKSTEDFHLFIGDNKSKFISKNQRIRDSIVTKMEENFNGSINFANKNMPKTKFNEIIFKDYKNNKLKIVDRIGSDEFLYSEVIQPYTWEIKQDKKVINDFKVQKAVTKFGGREFIAWFTEEIAIPQGPYKFEGLPGLIVQISDTENHYNYQLISFKEVNGDKQIEDLDININYIKTSKQEFYKAKRDYYANYFVRLNEKGISLGLSPQKKRKIQEKFDKQNNPIELK</sequence>
<comment type="caution">
    <text evidence="2">The sequence shown here is derived from an EMBL/GenBank/DDBJ whole genome shotgun (WGS) entry which is preliminary data.</text>
</comment>
<evidence type="ECO:0000313" key="3">
    <source>
        <dbReference type="Proteomes" id="UP000012317"/>
    </source>
</evidence>
<evidence type="ECO:0000256" key="1">
    <source>
        <dbReference type="SAM" id="SignalP"/>
    </source>
</evidence>
<accession>N1WQ20</accession>
<feature type="signal peptide" evidence="1">
    <location>
        <begin position="1"/>
        <end position="19"/>
    </location>
</feature>
<dbReference type="RefSeq" id="WP_003440191.1">
    <property type="nucleotide sequence ID" value="NZ_APLF01000008.1"/>
</dbReference>